<keyword evidence="3" id="KW-1185">Reference proteome</keyword>
<dbReference type="RefSeq" id="WP_179755330.1">
    <property type="nucleotide sequence ID" value="NZ_JACCBU010000001.1"/>
</dbReference>
<accession>A0A7Y9LF29</accession>
<evidence type="ECO:0000313" key="3">
    <source>
        <dbReference type="Proteomes" id="UP000569914"/>
    </source>
</evidence>
<protein>
    <submittedName>
        <fullName evidence="2">Uncharacterized protein</fullName>
    </submittedName>
</protein>
<dbReference type="Proteomes" id="UP000569914">
    <property type="component" value="Unassembled WGS sequence"/>
</dbReference>
<evidence type="ECO:0000313" key="2">
    <source>
        <dbReference type="EMBL" id="NYE73666.1"/>
    </source>
</evidence>
<proteinExistence type="predicted"/>
<evidence type="ECO:0000256" key="1">
    <source>
        <dbReference type="SAM" id="MobiDB-lite"/>
    </source>
</evidence>
<feature type="region of interest" description="Disordered" evidence="1">
    <location>
        <begin position="1"/>
        <end position="20"/>
    </location>
</feature>
<reference evidence="2 3" key="1">
    <citation type="submission" date="2020-07" db="EMBL/GenBank/DDBJ databases">
        <title>Sequencing the genomes of 1000 actinobacteria strains.</title>
        <authorList>
            <person name="Klenk H.-P."/>
        </authorList>
    </citation>
    <scope>NUCLEOTIDE SEQUENCE [LARGE SCALE GENOMIC DNA]</scope>
    <source>
        <strain evidence="2 3">DSM 22083</strain>
    </source>
</reference>
<gene>
    <name evidence="2" type="ORF">BKA15_004995</name>
</gene>
<name>A0A7Y9LF29_9ACTN</name>
<sequence length="156" mass="16864">MSAAWPSRSPYSARASAGSPSGYLLHDCRAGATAATEYATAIGRRLAGLEADPVFTNCQDYRAHTLFGRFTIRQEKKGAAIAWGAYSKEHLTGDLYVLTVRLNGKKFDAKSQNYPPHGSIPAGTARKYSGKTLDITGKVTKGGKLMLAYSMRCRVL</sequence>
<comment type="caution">
    <text evidence="2">The sequence shown here is derived from an EMBL/GenBank/DDBJ whole genome shotgun (WGS) entry which is preliminary data.</text>
</comment>
<organism evidence="2 3">
    <name type="scientific">Microlunatus parietis</name>
    <dbReference type="NCBI Taxonomy" id="682979"/>
    <lineage>
        <taxon>Bacteria</taxon>
        <taxon>Bacillati</taxon>
        <taxon>Actinomycetota</taxon>
        <taxon>Actinomycetes</taxon>
        <taxon>Propionibacteriales</taxon>
        <taxon>Propionibacteriaceae</taxon>
        <taxon>Microlunatus</taxon>
    </lineage>
</organism>
<dbReference type="EMBL" id="JACCBU010000001">
    <property type="protein sequence ID" value="NYE73666.1"/>
    <property type="molecule type" value="Genomic_DNA"/>
</dbReference>
<dbReference type="AlphaFoldDB" id="A0A7Y9LF29"/>